<keyword evidence="3" id="KW-0653">Protein transport</keyword>
<dbReference type="GO" id="GO:0016236">
    <property type="term" value="P:macroautophagy"/>
    <property type="evidence" value="ECO:0007669"/>
    <property type="project" value="TreeGrafter"/>
</dbReference>
<dbReference type="InterPro" id="IPR011990">
    <property type="entry name" value="TPR-like_helical_dom_sf"/>
</dbReference>
<dbReference type="InterPro" id="IPR015943">
    <property type="entry name" value="WD40/YVTN_repeat-like_dom_sf"/>
</dbReference>
<dbReference type="Pfam" id="PF23411">
    <property type="entry name" value="Beta-prop_Vps41"/>
    <property type="match status" value="1"/>
</dbReference>
<dbReference type="Gene3D" id="2.130.10.10">
    <property type="entry name" value="YVTN repeat-like/Quinoprotein amine dehydrogenase"/>
    <property type="match status" value="1"/>
</dbReference>
<feature type="compositionally biased region" description="Acidic residues" evidence="6">
    <location>
        <begin position="12"/>
        <end position="27"/>
    </location>
</feature>
<dbReference type="InterPro" id="IPR016024">
    <property type="entry name" value="ARM-type_fold"/>
</dbReference>
<comment type="subcellular location">
    <subcellularLocation>
        <location evidence="1">Lysosome</location>
    </subcellularLocation>
</comment>
<dbReference type="InterPro" id="IPR057780">
    <property type="entry name" value="Beta-prop_Vps41"/>
</dbReference>
<evidence type="ECO:0000256" key="5">
    <source>
        <dbReference type="PROSITE-ProRule" id="PRU01006"/>
    </source>
</evidence>
<dbReference type="GO" id="GO:0005770">
    <property type="term" value="C:late endosome"/>
    <property type="evidence" value="ECO:0007669"/>
    <property type="project" value="TreeGrafter"/>
</dbReference>
<feature type="repeat" description="CHCR" evidence="5">
    <location>
        <begin position="588"/>
        <end position="730"/>
    </location>
</feature>
<organism evidence="8 9">
    <name type="scientific">Cloeon dipterum</name>
    <dbReference type="NCBI Taxonomy" id="197152"/>
    <lineage>
        <taxon>Eukaryota</taxon>
        <taxon>Metazoa</taxon>
        <taxon>Ecdysozoa</taxon>
        <taxon>Arthropoda</taxon>
        <taxon>Hexapoda</taxon>
        <taxon>Insecta</taxon>
        <taxon>Pterygota</taxon>
        <taxon>Palaeoptera</taxon>
        <taxon>Ephemeroptera</taxon>
        <taxon>Pisciforma</taxon>
        <taxon>Baetidae</taxon>
        <taxon>Cloeon</taxon>
    </lineage>
</organism>
<dbReference type="PROSITE" id="PS50236">
    <property type="entry name" value="CHCR"/>
    <property type="match status" value="1"/>
</dbReference>
<dbReference type="InterPro" id="IPR000547">
    <property type="entry name" value="Clathrin_H-chain/VPS_repeat"/>
</dbReference>
<dbReference type="InterPro" id="IPR036322">
    <property type="entry name" value="WD40_repeat_dom_sf"/>
</dbReference>
<evidence type="ECO:0000313" key="8">
    <source>
        <dbReference type="EMBL" id="CAB3364914.1"/>
    </source>
</evidence>
<dbReference type="SMART" id="SM00299">
    <property type="entry name" value="CLH"/>
    <property type="match status" value="1"/>
</dbReference>
<accession>A0A8S1CA33</accession>
<dbReference type="PANTHER" id="PTHR12616:SF1">
    <property type="entry name" value="VACUOLAR PROTEIN SORTING-ASSOCIATED PROTEIN 41 HOMOLOG"/>
    <property type="match status" value="1"/>
</dbReference>
<keyword evidence="2" id="KW-0813">Transport</keyword>
<evidence type="ECO:0000313" key="9">
    <source>
        <dbReference type="Proteomes" id="UP000494165"/>
    </source>
</evidence>
<evidence type="ECO:0000256" key="1">
    <source>
        <dbReference type="ARBA" id="ARBA00004371"/>
    </source>
</evidence>
<dbReference type="GO" id="GO:0005764">
    <property type="term" value="C:lysosome"/>
    <property type="evidence" value="ECO:0007669"/>
    <property type="project" value="UniProtKB-SubCell"/>
</dbReference>
<dbReference type="GO" id="GO:0030897">
    <property type="term" value="C:HOPS complex"/>
    <property type="evidence" value="ECO:0007669"/>
    <property type="project" value="TreeGrafter"/>
</dbReference>
<dbReference type="InterPro" id="IPR045111">
    <property type="entry name" value="Vps41/Vps8"/>
</dbReference>
<keyword evidence="9" id="KW-1185">Reference proteome</keyword>
<evidence type="ECO:0000256" key="3">
    <source>
        <dbReference type="ARBA" id="ARBA00022927"/>
    </source>
</evidence>
<feature type="domain" description="Vps41 beta-propeller" evidence="7">
    <location>
        <begin position="32"/>
        <end position="364"/>
    </location>
</feature>
<protein>
    <recommendedName>
        <fullName evidence="7">Vps41 beta-propeller domain-containing protein</fullName>
    </recommendedName>
</protein>
<dbReference type="Gene3D" id="1.25.40.10">
    <property type="entry name" value="Tetratricopeptide repeat domain"/>
    <property type="match status" value="1"/>
</dbReference>
<evidence type="ECO:0000256" key="4">
    <source>
        <dbReference type="ARBA" id="ARBA00023228"/>
    </source>
</evidence>
<evidence type="ECO:0000256" key="6">
    <source>
        <dbReference type="SAM" id="MobiDB-lite"/>
    </source>
</evidence>
<evidence type="ECO:0000256" key="2">
    <source>
        <dbReference type="ARBA" id="ARBA00022448"/>
    </source>
</evidence>
<keyword evidence="4" id="KW-0458">Lysosome</keyword>
<dbReference type="AlphaFoldDB" id="A0A8S1CA33"/>
<dbReference type="SUPFAM" id="SSF48371">
    <property type="entry name" value="ARM repeat"/>
    <property type="match status" value="1"/>
</dbReference>
<dbReference type="EMBL" id="CADEPI010000018">
    <property type="protein sequence ID" value="CAB3364914.1"/>
    <property type="molecule type" value="Genomic_DNA"/>
</dbReference>
<comment type="caution">
    <text evidence="8">The sequence shown here is derived from an EMBL/GenBank/DDBJ whole genome shotgun (WGS) entry which is preliminary data.</text>
</comment>
<dbReference type="Proteomes" id="UP000494165">
    <property type="component" value="Unassembled WGS sequence"/>
</dbReference>
<name>A0A8S1CA33_9INSE</name>
<evidence type="ECO:0000259" key="7">
    <source>
        <dbReference type="Pfam" id="PF23411"/>
    </source>
</evidence>
<gene>
    <name evidence="8" type="ORF">CLODIP_2_CD12461</name>
</gene>
<dbReference type="SUPFAM" id="SSF50978">
    <property type="entry name" value="WD40 repeat-like"/>
    <property type="match status" value="1"/>
</dbReference>
<proteinExistence type="predicted"/>
<dbReference type="GO" id="GO:0009267">
    <property type="term" value="P:cellular response to starvation"/>
    <property type="evidence" value="ECO:0007669"/>
    <property type="project" value="TreeGrafter"/>
</dbReference>
<sequence>MEKTSGQKPPAADDDVGDDEEIDSSEEIEPKLKYARITNDLQNILCKDAASSIAVHPKFLCIGSHWGALHLFDHQGNSVRSHELQMHSVEVNQISIDEHGDHIASCSTDGKVYINGFYSNENAQKIDLDSCVKCVAIDPLYYKSSSGKRFITGDQRLMVHEKTFLSRRSTLLAEAEGSVNNIKWCGRFVAWASSVGLRVYDIEARCSLGLIKWPKSPDAHPERFRCNLFWKDVHTLLVSWVDSVRVFLVRRRNPAEVAENRDLPDYKVEQIYQFRTDFYLCGIAPLDSHLVLLGYPKERDEDGKAQRPQLYVVEPKVGGDYDELSTDCLSLRGYQQYSCNDYHLDCLVEENRFFIVSPKDVVVASPYDVDDRIQWLIEHERYEAAMEVVTNADKKELRRHTLIDVGHSYIDYLLSKACYNEAAMLCVKILGQDQKLWEEEVFKFARHQQLRALSPYLPRGQTHGTIKLNPHVYEMVLYEYIKTDHKGFLNLVKELPSSLYNLPAIVNAVMEHLLQNKPHERKEEMQELLEALAILYLHQKKFSKAFCMLVKLKNVEVFALIKQHKHYDCLLDIAVQLMELDAGKATALFLEQNKVPPSAIVPVLEQNKYLLFLYLDALERRDGKSAGKKFQHLLVELYAEYAKDRLLSFLRHGDQYPIETALEICQKRKFYPEMVYLLGRIGKTREALALIVEELQDIRQAVEFCMEHNDQELWEEMIEKTVQKPEFASYLLEKTGTCIDPQMLIKRIENGCSIPGLKKSLVKLLCDYQLQVSVQDGCKKILVADYFNLHKRQVALQMRGVHVPEDCLCAVCSRPCIVKNPGHGDGLMVFYCRHSYHEQCLSGNISCIVCQPTRRLLRP</sequence>
<reference evidence="8 9" key="1">
    <citation type="submission" date="2020-04" db="EMBL/GenBank/DDBJ databases">
        <authorList>
            <person name="Alioto T."/>
            <person name="Alioto T."/>
            <person name="Gomez Garrido J."/>
        </authorList>
    </citation>
    <scope>NUCLEOTIDE SEQUENCE [LARGE SCALE GENOMIC DNA]</scope>
</reference>
<dbReference type="OrthoDB" id="244107at2759"/>
<dbReference type="GO" id="GO:0034058">
    <property type="term" value="P:endosomal vesicle fusion"/>
    <property type="evidence" value="ECO:0007669"/>
    <property type="project" value="TreeGrafter"/>
</dbReference>
<dbReference type="PANTHER" id="PTHR12616">
    <property type="entry name" value="VACUOLAR PROTEIN SORTING VPS41"/>
    <property type="match status" value="1"/>
</dbReference>
<feature type="region of interest" description="Disordered" evidence="6">
    <location>
        <begin position="1"/>
        <end position="28"/>
    </location>
</feature>
<dbReference type="Pfam" id="PF23556">
    <property type="entry name" value="TPR_Vps41"/>
    <property type="match status" value="1"/>
</dbReference>
<dbReference type="GO" id="GO:0006623">
    <property type="term" value="P:protein targeting to vacuole"/>
    <property type="evidence" value="ECO:0007669"/>
    <property type="project" value="InterPro"/>
</dbReference>